<dbReference type="AlphaFoldDB" id="A0AAE1ZK75"/>
<proteinExistence type="predicted"/>
<accession>A0AAE1ZK75</accession>
<evidence type="ECO:0000313" key="3">
    <source>
        <dbReference type="Proteomes" id="UP001292079"/>
    </source>
</evidence>
<dbReference type="EMBL" id="JALJAT010000001">
    <property type="protein sequence ID" value="KAK4474854.1"/>
    <property type="molecule type" value="Genomic_DNA"/>
</dbReference>
<reference evidence="2" key="2">
    <citation type="journal article" date="2023" name="Infect Dis Poverty">
        <title>Chromosome-scale genome of the human blood fluke Schistosoma mekongi and its implications for public health.</title>
        <authorList>
            <person name="Zhou M."/>
            <person name="Xu L."/>
            <person name="Xu D."/>
            <person name="Chen W."/>
            <person name="Khan J."/>
            <person name="Hu Y."/>
            <person name="Huang H."/>
            <person name="Wei H."/>
            <person name="Zhang Y."/>
            <person name="Chusongsang P."/>
            <person name="Tanasarnprasert K."/>
            <person name="Hu X."/>
            <person name="Limpanont Y."/>
            <person name="Lv Z."/>
        </authorList>
    </citation>
    <scope>NUCLEOTIDE SEQUENCE</scope>
    <source>
        <strain evidence="2">LV_2022a</strain>
    </source>
</reference>
<name>A0AAE1ZK75_SCHME</name>
<reference evidence="2" key="1">
    <citation type="submission" date="2022-04" db="EMBL/GenBank/DDBJ databases">
        <authorList>
            <person name="Xu L."/>
            <person name="Lv Z."/>
        </authorList>
    </citation>
    <scope>NUCLEOTIDE SEQUENCE</scope>
    <source>
        <strain evidence="2">LV_2022a</strain>
    </source>
</reference>
<sequence>MTVCGPIYEAIQRLTINSTTLNVLHTSTSSFVCFWQERKEQIFRQLKSYLIYLSIRIIYSTLSLQNKIFGNTGEDTVNSFGEATSQNEIKSLSRNASASIDLRSQNSFNLKSNRNLQVFLCIPKNVSENVRNIQLSHSKLKDGNLSDHRNHILPDTHISSVIDGRSNNFMPLFIFCIFICFILLVSIDEFISFSDDSMFDCYILKSYLYLKHGIKNAYTKYLSIYTGLFDVSLIVQYSYGSPPI</sequence>
<dbReference type="Proteomes" id="UP001292079">
    <property type="component" value="Unassembled WGS sequence"/>
</dbReference>
<protein>
    <submittedName>
        <fullName evidence="2">Uncharacterized protein</fullName>
    </submittedName>
</protein>
<feature type="transmembrane region" description="Helical" evidence="1">
    <location>
        <begin position="169"/>
        <end position="187"/>
    </location>
</feature>
<organism evidence="2 3">
    <name type="scientific">Schistosoma mekongi</name>
    <name type="common">Parasitic worm</name>
    <dbReference type="NCBI Taxonomy" id="38744"/>
    <lineage>
        <taxon>Eukaryota</taxon>
        <taxon>Metazoa</taxon>
        <taxon>Spiralia</taxon>
        <taxon>Lophotrochozoa</taxon>
        <taxon>Platyhelminthes</taxon>
        <taxon>Trematoda</taxon>
        <taxon>Digenea</taxon>
        <taxon>Strigeidida</taxon>
        <taxon>Schistosomatoidea</taxon>
        <taxon>Schistosomatidae</taxon>
        <taxon>Schistosoma</taxon>
    </lineage>
</organism>
<evidence type="ECO:0000256" key="1">
    <source>
        <dbReference type="SAM" id="Phobius"/>
    </source>
</evidence>
<keyword evidence="3" id="KW-1185">Reference proteome</keyword>
<keyword evidence="1" id="KW-0472">Membrane</keyword>
<evidence type="ECO:0000313" key="2">
    <source>
        <dbReference type="EMBL" id="KAK4474854.1"/>
    </source>
</evidence>
<keyword evidence="1" id="KW-1133">Transmembrane helix</keyword>
<comment type="caution">
    <text evidence="2">The sequence shown here is derived from an EMBL/GenBank/DDBJ whole genome shotgun (WGS) entry which is preliminary data.</text>
</comment>
<keyword evidence="1" id="KW-0812">Transmembrane</keyword>
<gene>
    <name evidence="2" type="ORF">MN116_001968</name>
</gene>